<name>A0A517P8S6_9PLAN</name>
<evidence type="ECO:0000313" key="1">
    <source>
        <dbReference type="EMBL" id="QDT15776.1"/>
    </source>
</evidence>
<accession>A0A517P8S6</accession>
<gene>
    <name evidence="1" type="ORF">CA12_18700</name>
</gene>
<organism evidence="1 2">
    <name type="scientific">Alienimonas californiensis</name>
    <dbReference type="NCBI Taxonomy" id="2527989"/>
    <lineage>
        <taxon>Bacteria</taxon>
        <taxon>Pseudomonadati</taxon>
        <taxon>Planctomycetota</taxon>
        <taxon>Planctomycetia</taxon>
        <taxon>Planctomycetales</taxon>
        <taxon>Planctomycetaceae</taxon>
        <taxon>Alienimonas</taxon>
    </lineage>
</organism>
<dbReference type="KEGG" id="acaf:CA12_18700"/>
<keyword evidence="2" id="KW-1185">Reference proteome</keyword>
<sequence>MSAPPVLLALLLCSAGPEAGDADLGADTLIAPDPAVAAILARWEAATADRVPVSEAEKAADRLQFPNATVEHLGLTAALSGPIDADQLASQYEWTLSERRFPRHRFVYRSLSATPRDPLAKAFTPSLLVFLAEDGTPGSVYSPTDNGKSRWESFLPGVTLVVANASLRAKADAHAVVRAQNVEPESPDARRSPVRTAEYVKPAGDGPIWKLERRLKKTPATRLVNNRQPLTAPRPR</sequence>
<dbReference type="RefSeq" id="WP_145358680.1">
    <property type="nucleotide sequence ID" value="NZ_CP036265.1"/>
</dbReference>
<proteinExistence type="predicted"/>
<protein>
    <submittedName>
        <fullName evidence="1">Uncharacterized protein</fullName>
    </submittedName>
</protein>
<reference evidence="1 2" key="1">
    <citation type="submission" date="2019-02" db="EMBL/GenBank/DDBJ databases">
        <title>Deep-cultivation of Planctomycetes and their phenomic and genomic characterization uncovers novel biology.</title>
        <authorList>
            <person name="Wiegand S."/>
            <person name="Jogler M."/>
            <person name="Boedeker C."/>
            <person name="Pinto D."/>
            <person name="Vollmers J."/>
            <person name="Rivas-Marin E."/>
            <person name="Kohn T."/>
            <person name="Peeters S.H."/>
            <person name="Heuer A."/>
            <person name="Rast P."/>
            <person name="Oberbeckmann S."/>
            <person name="Bunk B."/>
            <person name="Jeske O."/>
            <person name="Meyerdierks A."/>
            <person name="Storesund J.E."/>
            <person name="Kallscheuer N."/>
            <person name="Luecker S."/>
            <person name="Lage O.M."/>
            <person name="Pohl T."/>
            <person name="Merkel B.J."/>
            <person name="Hornburger P."/>
            <person name="Mueller R.-W."/>
            <person name="Bruemmer F."/>
            <person name="Labrenz M."/>
            <person name="Spormann A.M."/>
            <person name="Op den Camp H."/>
            <person name="Overmann J."/>
            <person name="Amann R."/>
            <person name="Jetten M.S.M."/>
            <person name="Mascher T."/>
            <person name="Medema M.H."/>
            <person name="Devos D.P."/>
            <person name="Kaster A.-K."/>
            <person name="Ovreas L."/>
            <person name="Rohde M."/>
            <person name="Galperin M.Y."/>
            <person name="Jogler C."/>
        </authorList>
    </citation>
    <scope>NUCLEOTIDE SEQUENCE [LARGE SCALE GENOMIC DNA]</scope>
    <source>
        <strain evidence="1 2">CA12</strain>
    </source>
</reference>
<dbReference type="AlphaFoldDB" id="A0A517P8S6"/>
<evidence type="ECO:0000313" key="2">
    <source>
        <dbReference type="Proteomes" id="UP000318741"/>
    </source>
</evidence>
<dbReference type="EMBL" id="CP036265">
    <property type="protein sequence ID" value="QDT15776.1"/>
    <property type="molecule type" value="Genomic_DNA"/>
</dbReference>
<dbReference type="Proteomes" id="UP000318741">
    <property type="component" value="Chromosome"/>
</dbReference>